<gene>
    <name evidence="8" type="ORF">AYI68_g6895</name>
</gene>
<evidence type="ECO:0000256" key="5">
    <source>
        <dbReference type="ARBA" id="ARBA00022842"/>
    </source>
</evidence>
<dbReference type="Gene3D" id="3.90.79.10">
    <property type="entry name" value="Nucleoside Triphosphate Pyrophosphohydrolase"/>
    <property type="match status" value="1"/>
</dbReference>
<evidence type="ECO:0000256" key="3">
    <source>
        <dbReference type="ARBA" id="ARBA00022723"/>
    </source>
</evidence>
<proteinExistence type="predicted"/>
<dbReference type="PROSITE" id="PS51462">
    <property type="entry name" value="NUDIX"/>
    <property type="match status" value="1"/>
</dbReference>
<dbReference type="Proteomes" id="UP000187455">
    <property type="component" value="Unassembled WGS sequence"/>
</dbReference>
<keyword evidence="5" id="KW-0460">Magnesium</keyword>
<evidence type="ECO:0000256" key="4">
    <source>
        <dbReference type="ARBA" id="ARBA00022801"/>
    </source>
</evidence>
<dbReference type="AlphaFoldDB" id="A0A1R0GQ97"/>
<feature type="domain" description="Nudix hydrolase" evidence="7">
    <location>
        <begin position="1"/>
        <end position="206"/>
    </location>
</feature>
<evidence type="ECO:0000259" key="7">
    <source>
        <dbReference type="PROSITE" id="PS51462"/>
    </source>
</evidence>
<keyword evidence="4" id="KW-0378">Hydrolase</keyword>
<comment type="caution">
    <text evidence="8">The sequence shown here is derived from an EMBL/GenBank/DDBJ whole genome shotgun (WGS) entry which is preliminary data.</text>
</comment>
<keyword evidence="3" id="KW-0479">Metal-binding</keyword>
<reference evidence="8 9" key="1">
    <citation type="journal article" date="2016" name="Mol. Biol. Evol.">
        <title>Genome-Wide Survey of Gut Fungi (Harpellales) Reveals the First Horizontally Transferred Ubiquitin Gene from a Mosquito Host.</title>
        <authorList>
            <person name="Wang Y."/>
            <person name="White M.M."/>
            <person name="Kvist S."/>
            <person name="Moncalvo J.M."/>
        </authorList>
    </citation>
    <scope>NUCLEOTIDE SEQUENCE [LARGE SCALE GENOMIC DNA]</scope>
    <source>
        <strain evidence="8 9">ALG-7-W6</strain>
    </source>
</reference>
<accession>A0A1R0GQ97</accession>
<dbReference type="SUPFAM" id="SSF55811">
    <property type="entry name" value="Nudix"/>
    <property type="match status" value="1"/>
</dbReference>
<name>A0A1R0GQ97_9FUNG</name>
<dbReference type="OrthoDB" id="1695362at2759"/>
<dbReference type="EMBL" id="LSSL01005080">
    <property type="protein sequence ID" value="OLY79046.1"/>
    <property type="molecule type" value="Genomic_DNA"/>
</dbReference>
<organism evidence="8 9">
    <name type="scientific">Smittium mucronatum</name>
    <dbReference type="NCBI Taxonomy" id="133383"/>
    <lineage>
        <taxon>Eukaryota</taxon>
        <taxon>Fungi</taxon>
        <taxon>Fungi incertae sedis</taxon>
        <taxon>Zoopagomycota</taxon>
        <taxon>Kickxellomycotina</taxon>
        <taxon>Harpellomycetes</taxon>
        <taxon>Harpellales</taxon>
        <taxon>Legeriomycetaceae</taxon>
        <taxon>Smittium</taxon>
    </lineage>
</organism>
<dbReference type="GO" id="GO:0046872">
    <property type="term" value="F:metal ion binding"/>
    <property type="evidence" value="ECO:0007669"/>
    <property type="project" value="UniProtKB-KW"/>
</dbReference>
<evidence type="ECO:0000256" key="1">
    <source>
        <dbReference type="ARBA" id="ARBA00001936"/>
    </source>
</evidence>
<dbReference type="PANTHER" id="PTHR12318:SF0">
    <property type="entry name" value="ACYL-COENZYME A DIPHOSPHATASE NUDT19"/>
    <property type="match status" value="1"/>
</dbReference>
<dbReference type="InterPro" id="IPR000086">
    <property type="entry name" value="NUDIX_hydrolase_dom"/>
</dbReference>
<evidence type="ECO:0000313" key="8">
    <source>
        <dbReference type="EMBL" id="OLY79046.1"/>
    </source>
</evidence>
<protein>
    <submittedName>
        <fullName evidence="8">Nucleoside diphosphate-linked moiety X motif 19, mitochondrial</fullName>
    </submittedName>
</protein>
<comment type="cofactor">
    <cofactor evidence="2">
        <name>Mg(2+)</name>
        <dbReference type="ChEBI" id="CHEBI:18420"/>
    </cofactor>
</comment>
<dbReference type="GO" id="GO:0016818">
    <property type="term" value="F:hydrolase activity, acting on acid anhydrides, in phosphorus-containing anhydrides"/>
    <property type="evidence" value="ECO:0007669"/>
    <property type="project" value="InterPro"/>
</dbReference>
<dbReference type="InterPro" id="IPR015797">
    <property type="entry name" value="NUDIX_hydrolase-like_dom_sf"/>
</dbReference>
<keyword evidence="6" id="KW-0464">Manganese</keyword>
<dbReference type="PANTHER" id="PTHR12318">
    <property type="entry name" value="TESTOSTERONE-REGULATED PROTEIN RP2"/>
    <property type="match status" value="1"/>
</dbReference>
<dbReference type="STRING" id="133383.A0A1R0GQ97"/>
<evidence type="ECO:0000256" key="2">
    <source>
        <dbReference type="ARBA" id="ARBA00001946"/>
    </source>
</evidence>
<keyword evidence="9" id="KW-1185">Reference proteome</keyword>
<dbReference type="InterPro" id="IPR039121">
    <property type="entry name" value="NUDT19"/>
</dbReference>
<dbReference type="GO" id="GO:0005739">
    <property type="term" value="C:mitochondrion"/>
    <property type="evidence" value="ECO:0007669"/>
    <property type="project" value="TreeGrafter"/>
</dbReference>
<evidence type="ECO:0000256" key="6">
    <source>
        <dbReference type="ARBA" id="ARBA00023211"/>
    </source>
</evidence>
<sequence length="317" mass="36924">MPLPNSLSYFVSRVESGSFPSFHVFPGGKIEYSDGLPEWLNLVDVGDNIQPNSLQLSSKKTEDLSILDFKICAIRESYEETGFLLASKIPNIHDSIKSQHQKEFINFVKDNDIKVLSSRLLYFCRWITPKQSFRRWDVQFFMLNISDSQEDSNLLVQIYPQLNPSSNTNMMHQVSELVCLDWRTPDKFYDAFCEGEIKTVTPQVYMLNQMKMFHRWQDLQNFAIYKDTVEGIKPFISYLNLKPYPAVKIYTLPGDHMYQTQFEDKIDLEQEGDFSKPIHRVIVKKFCKGKKKNVRIVENIVNIPGIKFPTVPLPNKL</sequence>
<comment type="cofactor">
    <cofactor evidence="1">
        <name>Mn(2+)</name>
        <dbReference type="ChEBI" id="CHEBI:29035"/>
    </cofactor>
</comment>
<evidence type="ECO:0000313" key="9">
    <source>
        <dbReference type="Proteomes" id="UP000187455"/>
    </source>
</evidence>